<dbReference type="CTD" id="135228"/>
<dbReference type="InterPro" id="IPR008930">
    <property type="entry name" value="Terpenoid_cyclase/PrenylTrfase"/>
</dbReference>
<proteinExistence type="inferred from homology"/>
<dbReference type="SMART" id="SM01419">
    <property type="entry name" value="Thiol-ester_cl"/>
    <property type="match status" value="1"/>
</dbReference>
<dbReference type="SMART" id="SM01361">
    <property type="entry name" value="A2M_recep"/>
    <property type="match status" value="1"/>
</dbReference>
<dbReference type="InterPro" id="IPR013783">
    <property type="entry name" value="Ig-like_fold"/>
</dbReference>
<keyword evidence="3 8" id="KW-0732">Signal</keyword>
<dbReference type="InterPro" id="IPR019742">
    <property type="entry name" value="MacrogloblnA2_CS"/>
</dbReference>
<keyword evidence="4" id="KW-0722">Serine protease inhibitor</keyword>
<evidence type="ECO:0000313" key="12">
    <source>
        <dbReference type="Ensembl" id="ENSPNAP00000025840.1"/>
    </source>
</evidence>
<dbReference type="InterPro" id="IPR050473">
    <property type="entry name" value="A2M/Complement_sys"/>
</dbReference>
<evidence type="ECO:0000256" key="1">
    <source>
        <dbReference type="ARBA" id="ARBA00010952"/>
    </source>
</evidence>
<feature type="signal peptide" evidence="8">
    <location>
        <begin position="1"/>
        <end position="18"/>
    </location>
</feature>
<name>A0A3B4DQV2_PYGNA</name>
<evidence type="ECO:0008006" key="14">
    <source>
        <dbReference type="Google" id="ProtNLM"/>
    </source>
</evidence>
<dbReference type="CDD" id="cd02897">
    <property type="entry name" value="A2M_2"/>
    <property type="match status" value="1"/>
</dbReference>
<dbReference type="Gene3D" id="2.60.40.1930">
    <property type="match status" value="2"/>
</dbReference>
<evidence type="ECO:0000256" key="3">
    <source>
        <dbReference type="ARBA" id="ARBA00022729"/>
    </source>
</evidence>
<dbReference type="GeneID" id="108426314"/>
<evidence type="ECO:0000259" key="9">
    <source>
        <dbReference type="SMART" id="SM01359"/>
    </source>
</evidence>
<evidence type="ECO:0000256" key="8">
    <source>
        <dbReference type="SAM" id="SignalP"/>
    </source>
</evidence>
<dbReference type="Gene3D" id="2.20.130.20">
    <property type="match status" value="1"/>
</dbReference>
<dbReference type="InterPro" id="IPR011625">
    <property type="entry name" value="A2M_N_BRD"/>
</dbReference>
<dbReference type="SMART" id="SM01359">
    <property type="entry name" value="A2M_N_2"/>
    <property type="match status" value="1"/>
</dbReference>
<protein>
    <recommendedName>
        <fullName evidence="14">CD109 molecule</fullName>
    </recommendedName>
</protein>
<dbReference type="InterPro" id="IPR047565">
    <property type="entry name" value="Alpha-macroglob_thiol-ester_cl"/>
</dbReference>
<evidence type="ECO:0000256" key="6">
    <source>
        <dbReference type="ARBA" id="ARBA00023157"/>
    </source>
</evidence>
<keyword evidence="2" id="KW-0646">Protease inhibitor</keyword>
<dbReference type="GO" id="GO:0005615">
    <property type="term" value="C:extracellular space"/>
    <property type="evidence" value="ECO:0007669"/>
    <property type="project" value="InterPro"/>
</dbReference>
<dbReference type="Pfam" id="PF07678">
    <property type="entry name" value="TED_complement"/>
    <property type="match status" value="1"/>
</dbReference>
<dbReference type="InterPro" id="IPR001599">
    <property type="entry name" value="Macroglobln_a2"/>
</dbReference>
<dbReference type="Pfam" id="PF00207">
    <property type="entry name" value="A2M"/>
    <property type="match status" value="1"/>
</dbReference>
<dbReference type="InterPro" id="IPR041555">
    <property type="entry name" value="MG3"/>
</dbReference>
<dbReference type="SMART" id="SM01360">
    <property type="entry name" value="A2M"/>
    <property type="match status" value="1"/>
</dbReference>
<evidence type="ECO:0000313" key="13">
    <source>
        <dbReference type="Proteomes" id="UP001501920"/>
    </source>
</evidence>
<dbReference type="Pfam" id="PF07703">
    <property type="entry name" value="A2M_BRD"/>
    <property type="match status" value="1"/>
</dbReference>
<comment type="similarity">
    <text evidence="1">Belongs to the protease inhibitor I39 (alpha-2-macroglobulin) family.</text>
</comment>
<evidence type="ECO:0000256" key="5">
    <source>
        <dbReference type="ARBA" id="ARBA00022966"/>
    </source>
</evidence>
<reference evidence="12 13" key="1">
    <citation type="submission" date="2020-10" db="EMBL/GenBank/DDBJ databases">
        <title>Pygocentrus nattereri (red-bellied piranha) genome, fPygNat1, primary haplotype.</title>
        <authorList>
            <person name="Myers G."/>
            <person name="Meyer A."/>
            <person name="Karagic N."/>
            <person name="Pippel M."/>
            <person name="Winkler S."/>
            <person name="Tracey A."/>
            <person name="Wood J."/>
            <person name="Formenti G."/>
            <person name="Howe K."/>
            <person name="Fedrigo O."/>
            <person name="Jarvis E.D."/>
        </authorList>
    </citation>
    <scope>NUCLEOTIDE SEQUENCE [LARGE SCALE GENOMIC DNA]</scope>
</reference>
<evidence type="ECO:0000259" key="11">
    <source>
        <dbReference type="SMART" id="SM01361"/>
    </source>
</evidence>
<dbReference type="Gene3D" id="2.60.120.1540">
    <property type="match status" value="1"/>
</dbReference>
<dbReference type="Proteomes" id="UP001501920">
    <property type="component" value="Chromosome 4"/>
</dbReference>
<sequence>MDRLRILTLFGFLAAVNGAQNTSSSTYLILVSKVVRPGIPTTVSVTNLRDSPVLVISEIIHGKSSIQTQSSIKAGSTETQVLPAIPENELSYWFPYELHVRGYVRGTLVFSNSTILHYSPKSMSILLQTDKPNYKPGQAVKIRAVLLTFDGKPYDTQIDIVIMDPRQNRVHQWLSVSTVLGTASREFQLSENPPLGKWEIMASVNEVTQVQVFNVHHYVLPKFEVEVEAPEVLYYKDHLTYTVTAQYLYGKPVMGMLTVTYVHGFHGVEAHYEDQKMIDGTVDLSFDVPALYRQKRSDDYLYPHYGRSETGDYIDISTQVTEYLTGVTQNSTVRISIAMYAYNLEFQHYPTTIKPSLSFSLQLKLSTYDNHPLTLDDQNRQVSVTISQQTFSPMVWDNPANLQPRSQNSSKSAHDRFPASTFPYPSGNMPVERWQLYVPADGVLSISTQLTEDVATLTIEAQYEDAHKTLQLYREYSSPSKSYIQLQTTSNFQMGEPLTITVETNFPFSQFHYAVTARGQLLTAGTFNSSSFTLSPDMPWFPLASVVVYCINPDGEIINDALDVSFTQVLRNNVSLSFGTHRAEPAEAAFLTVSVSEPGSLVGILVVDKGSLDSERTNDITERKVIEEMSKFNTEVSQPLSDWMSMKDPYSVFMTSGMTVLTDAWLNPVYTYPPELPGEGEQMITIEEEEQQQRRNFPETWLWLDINMNQSTTTVLPLTVPDTMTSWVATAFVISENLGMGISAPVELEVFKDFFLSLNLPAYIIRGELLLLEVSLFNYMDWDLEVLVMVQESSMFEFVSPSGGNSSMDSMIRVSVWSQNGTTVLFPIRVTELGQVPIIVKAISLYASDSVYQTILVKPEGIEQSFSQTLFLEFPLNKMTLSREMEFNFPVNVVPGSQRAMVTAVGDLLGPSINGLDALIQMPYGCGEQNMINFAPNVYILQYLSITGRVNEEIRSKALTYMTQGYERELSYQRIDGSFSAFGDSDSSGSTWLSAFVLRCFLQARAFMYIDEAVLMRTAFWLRAQQGPNGAFQEPGRVIHTELQGGLDGSVSLTAYVLMALLEDVEYNHTFSGQVSAAINYLTLKLREGISSNYSLCLVTYALSLAKSPHAITALNELMNRAQIHDDVPTWSSRDSSLSDSWQPRSTDIEMAAYTLLSFYKQGTVEHGFSLLKWLSQQRNHLGGYGSTQDTVIALQALSAYATLSSVEQIDLTITVTDPRDEVATFTINQSNYLLYQCQEIEAEEELHIRVSAVGKGFAVFQLTTFYNIEAKGLSRRRRDDHTHEAFDLDIYVMDYNMYNIFIFICFRLSEDQELNQTGMAILDVGLLTGFSLAQNGILINSLVRKVETSPGKVILYLDSVTKIEECIEVPTTMEFKVTRVQDAVVAIYDYYEPRRKTVRTYTSEARQDLSVCQICGNDCSQCENNEVTVFDSVLSSHQGNYLVQCLAFVLLITLALCF</sequence>
<gene>
    <name evidence="12" type="primary">CD109</name>
</gene>
<dbReference type="Gene3D" id="2.60.40.10">
    <property type="entry name" value="Immunoglobulins"/>
    <property type="match status" value="2"/>
</dbReference>
<organism evidence="12 13">
    <name type="scientific">Pygocentrus nattereri</name>
    <name type="common">Red-bellied piranha</name>
    <dbReference type="NCBI Taxonomy" id="42514"/>
    <lineage>
        <taxon>Eukaryota</taxon>
        <taxon>Metazoa</taxon>
        <taxon>Chordata</taxon>
        <taxon>Craniata</taxon>
        <taxon>Vertebrata</taxon>
        <taxon>Euteleostomi</taxon>
        <taxon>Actinopterygii</taxon>
        <taxon>Neopterygii</taxon>
        <taxon>Teleostei</taxon>
        <taxon>Ostariophysi</taxon>
        <taxon>Characiformes</taxon>
        <taxon>Characoidei</taxon>
        <taxon>Pygocentrus</taxon>
    </lineage>
</organism>
<dbReference type="Pfam" id="PF17791">
    <property type="entry name" value="MG3"/>
    <property type="match status" value="1"/>
</dbReference>
<evidence type="ECO:0000259" key="10">
    <source>
        <dbReference type="SMART" id="SM01360"/>
    </source>
</evidence>
<feature type="domain" description="Alpha-2-macroglobulin bait region" evidence="9">
    <location>
        <begin position="484"/>
        <end position="614"/>
    </location>
</feature>
<keyword evidence="5" id="KW-0882">Thioester bond</keyword>
<keyword evidence="13" id="KW-1185">Reference proteome</keyword>
<dbReference type="RefSeq" id="XP_017551198.1">
    <property type="nucleotide sequence ID" value="XM_017695709.1"/>
</dbReference>
<dbReference type="InterPro" id="IPR041813">
    <property type="entry name" value="A2M_TED"/>
</dbReference>
<dbReference type="PANTHER" id="PTHR11412">
    <property type="entry name" value="MACROGLOBULIN / COMPLEMENT"/>
    <property type="match status" value="1"/>
</dbReference>
<dbReference type="PROSITE" id="PS00477">
    <property type="entry name" value="ALPHA_2_MACROGLOBULIN"/>
    <property type="match status" value="1"/>
</dbReference>
<dbReference type="InterPro" id="IPR011626">
    <property type="entry name" value="Alpha-macroglobulin_TED"/>
</dbReference>
<feature type="chain" id="PRO_5017206667" description="CD109 molecule" evidence="8">
    <location>
        <begin position="19"/>
        <end position="1459"/>
    </location>
</feature>
<keyword evidence="6" id="KW-1015">Disulfide bond</keyword>
<dbReference type="OMA" id="FMNSFTV"/>
<dbReference type="GeneTree" id="ENSGT00940000155926"/>
<dbReference type="Ensembl" id="ENSPNAT00000006617.2">
    <property type="protein sequence ID" value="ENSPNAP00000025840.1"/>
    <property type="gene ID" value="ENSPNAG00000001527.2"/>
</dbReference>
<dbReference type="PANTHER" id="PTHR11412:SF136">
    <property type="entry name" value="CD109 ANTIGEN"/>
    <property type="match status" value="1"/>
</dbReference>
<dbReference type="FunFam" id="1.50.10.20:FF:000001">
    <property type="entry name" value="CD109 isoform 1"/>
    <property type="match status" value="1"/>
</dbReference>
<feature type="domain" description="Alpha-macroglobulin receptor-binding" evidence="11">
    <location>
        <begin position="1318"/>
        <end position="1402"/>
    </location>
</feature>
<reference evidence="12" key="2">
    <citation type="submission" date="2025-08" db="UniProtKB">
        <authorList>
            <consortium name="Ensembl"/>
        </authorList>
    </citation>
    <scope>IDENTIFICATION</scope>
</reference>
<dbReference type="STRING" id="42514.ENSPNAP00000025840"/>
<keyword evidence="7" id="KW-0325">Glycoprotein</keyword>
<dbReference type="GO" id="GO:0004867">
    <property type="term" value="F:serine-type endopeptidase inhibitor activity"/>
    <property type="evidence" value="ECO:0007669"/>
    <property type="project" value="UniProtKB-KW"/>
</dbReference>
<dbReference type="SUPFAM" id="SSF49410">
    <property type="entry name" value="Alpha-macroglobulin receptor domain"/>
    <property type="match status" value="1"/>
</dbReference>
<dbReference type="Gene3D" id="1.50.10.20">
    <property type="match status" value="1"/>
</dbReference>
<dbReference type="SUPFAM" id="SSF48239">
    <property type="entry name" value="Terpenoid cyclases/Protein prenyltransferases"/>
    <property type="match status" value="1"/>
</dbReference>
<dbReference type="InterPro" id="IPR002890">
    <property type="entry name" value="MG2"/>
</dbReference>
<evidence type="ECO:0000256" key="4">
    <source>
        <dbReference type="ARBA" id="ARBA00022900"/>
    </source>
</evidence>
<dbReference type="Pfam" id="PF07677">
    <property type="entry name" value="A2M_recep"/>
    <property type="match status" value="1"/>
</dbReference>
<dbReference type="Gene3D" id="2.60.40.690">
    <property type="entry name" value="Alpha-macroglobulin, receptor-binding domain"/>
    <property type="match status" value="1"/>
</dbReference>
<feature type="domain" description="Alpha-2-macroglobulin" evidence="10">
    <location>
        <begin position="700"/>
        <end position="790"/>
    </location>
</feature>
<dbReference type="Gene3D" id="2.60.40.1940">
    <property type="match status" value="1"/>
</dbReference>
<evidence type="ECO:0000256" key="7">
    <source>
        <dbReference type="ARBA" id="ARBA00023180"/>
    </source>
</evidence>
<accession>A0A3B4DQV2</accession>
<dbReference type="InterPro" id="IPR036595">
    <property type="entry name" value="A-macroglobulin_rcpt-bd_sf"/>
</dbReference>
<dbReference type="Pfam" id="PF01835">
    <property type="entry name" value="MG2"/>
    <property type="match status" value="1"/>
</dbReference>
<dbReference type="InterPro" id="IPR009048">
    <property type="entry name" value="A-macroglobulin_rcpt-bd"/>
</dbReference>
<dbReference type="OrthoDB" id="9998011at2759"/>
<reference evidence="12" key="3">
    <citation type="submission" date="2025-09" db="UniProtKB">
        <authorList>
            <consortium name="Ensembl"/>
        </authorList>
    </citation>
    <scope>IDENTIFICATION</scope>
</reference>
<dbReference type="FunFam" id="2.60.40.1930:FF:000001">
    <property type="entry name" value="CD109 isoform 3"/>
    <property type="match status" value="1"/>
</dbReference>
<evidence type="ECO:0000256" key="2">
    <source>
        <dbReference type="ARBA" id="ARBA00022690"/>
    </source>
</evidence>